<evidence type="ECO:0000313" key="3">
    <source>
        <dbReference type="EMBL" id="MBE5037666.1"/>
    </source>
</evidence>
<proteinExistence type="predicted"/>
<dbReference type="Proteomes" id="UP000768567">
    <property type="component" value="Unassembled WGS sequence"/>
</dbReference>
<gene>
    <name evidence="3" type="ORF">INF35_07700</name>
</gene>
<name>A0ABR9R3F6_9FIRM</name>
<keyword evidence="1" id="KW-0472">Membrane</keyword>
<sequence>MCAFLAFLAAAAGNWIAAVLFGAAAALFVFVAVLYGSTLTLDDGGLSRSFFGIPMRSIPWSDIAEVGVVGLKVFNNNDPKRPGTRYIYFSPRTLDKDSRFRLALEWPPRNMLYLCYTKERFTAVQALWNSTIETYNAGNVFYSLS</sequence>
<keyword evidence="2" id="KW-0732">Signal</keyword>
<evidence type="ECO:0000256" key="2">
    <source>
        <dbReference type="SAM" id="SignalP"/>
    </source>
</evidence>
<dbReference type="EMBL" id="JADCKC010000002">
    <property type="protein sequence ID" value="MBE5037666.1"/>
    <property type="molecule type" value="Genomic_DNA"/>
</dbReference>
<keyword evidence="1" id="KW-0812">Transmembrane</keyword>
<reference evidence="3 4" key="1">
    <citation type="submission" date="2020-10" db="EMBL/GenBank/DDBJ databases">
        <title>ChiBAC.</title>
        <authorList>
            <person name="Zenner C."/>
            <person name="Hitch T.C.A."/>
            <person name="Clavel T."/>
        </authorList>
    </citation>
    <scope>NUCLEOTIDE SEQUENCE [LARGE SCALE GENOMIC DNA]</scope>
    <source>
        <strain evidence="3 4">DSM 109015</strain>
    </source>
</reference>
<keyword evidence="1" id="KW-1133">Transmembrane helix</keyword>
<feature type="signal peptide" evidence="2">
    <location>
        <begin position="1"/>
        <end position="17"/>
    </location>
</feature>
<comment type="caution">
    <text evidence="3">The sequence shown here is derived from an EMBL/GenBank/DDBJ whole genome shotgun (WGS) entry which is preliminary data.</text>
</comment>
<evidence type="ECO:0000313" key="4">
    <source>
        <dbReference type="Proteomes" id="UP000768567"/>
    </source>
</evidence>
<accession>A0ABR9R3F6</accession>
<organism evidence="3 4">
    <name type="scientific">Gemmiger gallinarum</name>
    <dbReference type="NCBI Taxonomy" id="2779354"/>
    <lineage>
        <taxon>Bacteria</taxon>
        <taxon>Bacillati</taxon>
        <taxon>Bacillota</taxon>
        <taxon>Clostridia</taxon>
        <taxon>Eubacteriales</taxon>
        <taxon>Gemmiger</taxon>
    </lineage>
</organism>
<protein>
    <submittedName>
        <fullName evidence="3">Uncharacterized protein</fullName>
    </submittedName>
</protein>
<dbReference type="RefSeq" id="WP_193501170.1">
    <property type="nucleotide sequence ID" value="NZ_JADCKC010000002.1"/>
</dbReference>
<keyword evidence="4" id="KW-1185">Reference proteome</keyword>
<feature type="chain" id="PRO_5045047261" evidence="2">
    <location>
        <begin position="18"/>
        <end position="145"/>
    </location>
</feature>
<feature type="transmembrane region" description="Helical" evidence="1">
    <location>
        <begin position="23"/>
        <end position="41"/>
    </location>
</feature>
<evidence type="ECO:0000256" key="1">
    <source>
        <dbReference type="SAM" id="Phobius"/>
    </source>
</evidence>